<dbReference type="InParanoid" id="A0A059C6U1"/>
<dbReference type="EMBL" id="KK198757">
    <property type="protein sequence ID" value="KCW73660.1"/>
    <property type="molecule type" value="Genomic_DNA"/>
</dbReference>
<dbReference type="Gramene" id="KCW73660">
    <property type="protein sequence ID" value="KCW73660"/>
    <property type="gene ID" value="EUGRSUZ_E02247"/>
</dbReference>
<dbReference type="PANTHER" id="PTHR47186:SF3">
    <property type="entry name" value="OS09G0267800 PROTEIN"/>
    <property type="match status" value="1"/>
</dbReference>
<evidence type="ECO:0000259" key="2">
    <source>
        <dbReference type="Pfam" id="PF23286"/>
    </source>
</evidence>
<dbReference type="AlphaFoldDB" id="A0A059C6U1"/>
<gene>
    <name evidence="3" type="ORF">EUGRSUZ_E02247</name>
</gene>
<dbReference type="InterPro" id="IPR032675">
    <property type="entry name" value="LRR_dom_sf"/>
</dbReference>
<evidence type="ECO:0000313" key="3">
    <source>
        <dbReference type="EMBL" id="KCW73660.1"/>
    </source>
</evidence>
<accession>A0A059C6U1</accession>
<dbReference type="InterPro" id="IPR058546">
    <property type="entry name" value="RPS4B/Roq1-like_LRR"/>
</dbReference>
<organism evidence="3">
    <name type="scientific">Eucalyptus grandis</name>
    <name type="common">Flooded gum</name>
    <dbReference type="NCBI Taxonomy" id="71139"/>
    <lineage>
        <taxon>Eukaryota</taxon>
        <taxon>Viridiplantae</taxon>
        <taxon>Streptophyta</taxon>
        <taxon>Embryophyta</taxon>
        <taxon>Tracheophyta</taxon>
        <taxon>Spermatophyta</taxon>
        <taxon>Magnoliopsida</taxon>
        <taxon>eudicotyledons</taxon>
        <taxon>Gunneridae</taxon>
        <taxon>Pentapetalae</taxon>
        <taxon>rosids</taxon>
        <taxon>malvids</taxon>
        <taxon>Myrtales</taxon>
        <taxon>Myrtaceae</taxon>
        <taxon>Myrtoideae</taxon>
        <taxon>Eucalypteae</taxon>
        <taxon>Eucalyptus</taxon>
    </lineage>
</organism>
<evidence type="ECO:0000256" key="1">
    <source>
        <dbReference type="ARBA" id="ARBA00022821"/>
    </source>
</evidence>
<reference evidence="3" key="1">
    <citation type="submission" date="2013-07" db="EMBL/GenBank/DDBJ databases">
        <title>The genome of Eucalyptus grandis.</title>
        <authorList>
            <person name="Schmutz J."/>
            <person name="Hayes R."/>
            <person name="Myburg A."/>
            <person name="Tuskan G."/>
            <person name="Grattapaglia D."/>
            <person name="Rokhsar D.S."/>
        </authorList>
    </citation>
    <scope>NUCLEOTIDE SEQUENCE</scope>
    <source>
        <tissue evidence="3">Leaf extractions</tissue>
    </source>
</reference>
<proteinExistence type="predicted"/>
<sequence length="235" mass="26684">MPDLSCTPNLEELVLSDCKNLVEAHESIAHHDKLQELNLRGCRKFDSFPDIPHKIEGLKKLSLQGTAIRELPTSIKNLVSLEKKMNLCNCKNLVGLPSSIYKLQSIELLELANCTNLIGFPKYEDSADPRMKNRLSNLLYLGLGGCNFSEIEFLENPSCCPLLRRLILVENNVTSLPTSIRKRDHLSILVVSYCHQLQELPELPPFLKHLFADNCKSLQKKLEIQHHFLLLSVEC</sequence>
<dbReference type="PANTHER" id="PTHR47186">
    <property type="entry name" value="LEUCINE-RICH REPEAT-CONTAINING PROTEIN 57"/>
    <property type="match status" value="1"/>
</dbReference>
<dbReference type="Pfam" id="PF23286">
    <property type="entry name" value="LRR_13"/>
    <property type="match status" value="1"/>
</dbReference>
<dbReference type="Gene3D" id="3.80.10.10">
    <property type="entry name" value="Ribonuclease Inhibitor"/>
    <property type="match status" value="2"/>
</dbReference>
<dbReference type="SUPFAM" id="SSF52058">
    <property type="entry name" value="L domain-like"/>
    <property type="match status" value="1"/>
</dbReference>
<feature type="domain" description="Disease resistance protein RPS4B/Roq1-like leucine-rich repeats" evidence="2">
    <location>
        <begin position="34"/>
        <end position="217"/>
    </location>
</feature>
<keyword evidence="1" id="KW-0611">Plant defense</keyword>
<dbReference type="OMA" id="IRIVCAM"/>
<protein>
    <recommendedName>
        <fullName evidence="2">Disease resistance protein RPS4B/Roq1-like leucine-rich repeats domain-containing protein</fullName>
    </recommendedName>
</protein>
<name>A0A059C6U1_EUCGR</name>